<reference evidence="1" key="1">
    <citation type="submission" date="2014-11" db="EMBL/GenBank/DDBJ databases">
        <authorList>
            <person name="Amaro Gonzalez C."/>
        </authorList>
    </citation>
    <scope>NUCLEOTIDE SEQUENCE</scope>
</reference>
<dbReference type="AlphaFoldDB" id="A0A0E9Q9Z1"/>
<evidence type="ECO:0000313" key="1">
    <source>
        <dbReference type="EMBL" id="JAH12913.1"/>
    </source>
</evidence>
<reference evidence="1" key="2">
    <citation type="journal article" date="2015" name="Fish Shellfish Immunol.">
        <title>Early steps in the European eel (Anguilla anguilla)-Vibrio vulnificus interaction in the gills: Role of the RtxA13 toxin.</title>
        <authorList>
            <person name="Callol A."/>
            <person name="Pajuelo D."/>
            <person name="Ebbesson L."/>
            <person name="Teles M."/>
            <person name="MacKenzie S."/>
            <person name="Amaro C."/>
        </authorList>
    </citation>
    <scope>NUCLEOTIDE SEQUENCE</scope>
</reference>
<accession>A0A0E9Q9Z1</accession>
<sequence length="42" mass="4838">MLFYPVKEIKSCHKINYSSTLTTALSRCTESISLPYKVPKMK</sequence>
<proteinExistence type="predicted"/>
<organism evidence="1">
    <name type="scientific">Anguilla anguilla</name>
    <name type="common">European freshwater eel</name>
    <name type="synonym">Muraena anguilla</name>
    <dbReference type="NCBI Taxonomy" id="7936"/>
    <lineage>
        <taxon>Eukaryota</taxon>
        <taxon>Metazoa</taxon>
        <taxon>Chordata</taxon>
        <taxon>Craniata</taxon>
        <taxon>Vertebrata</taxon>
        <taxon>Euteleostomi</taxon>
        <taxon>Actinopterygii</taxon>
        <taxon>Neopterygii</taxon>
        <taxon>Teleostei</taxon>
        <taxon>Anguilliformes</taxon>
        <taxon>Anguillidae</taxon>
        <taxon>Anguilla</taxon>
    </lineage>
</organism>
<dbReference type="EMBL" id="GBXM01095664">
    <property type="protein sequence ID" value="JAH12913.1"/>
    <property type="molecule type" value="Transcribed_RNA"/>
</dbReference>
<name>A0A0E9Q9Z1_ANGAN</name>
<protein>
    <submittedName>
        <fullName evidence="1">Uncharacterized protein</fullName>
    </submittedName>
</protein>